<name>Q0YPS1_9CHLB</name>
<dbReference type="GO" id="GO:0016757">
    <property type="term" value="F:glycosyltransferase activity"/>
    <property type="evidence" value="ECO:0007669"/>
    <property type="project" value="UniProtKB-KW"/>
</dbReference>
<feature type="transmembrane region" description="Helical" evidence="4">
    <location>
        <begin position="249"/>
        <end position="273"/>
    </location>
</feature>
<dbReference type="PANTHER" id="PTHR43179">
    <property type="entry name" value="RHAMNOSYLTRANSFERASE WBBL"/>
    <property type="match status" value="1"/>
</dbReference>
<keyword evidence="3 6" id="KW-0808">Transferase</keyword>
<evidence type="ECO:0000256" key="1">
    <source>
        <dbReference type="ARBA" id="ARBA00006739"/>
    </source>
</evidence>
<dbReference type="Gene3D" id="3.90.550.10">
    <property type="entry name" value="Spore Coat Polysaccharide Biosynthesis Protein SpsA, Chain A"/>
    <property type="match status" value="1"/>
</dbReference>
<dbReference type="InterPro" id="IPR029044">
    <property type="entry name" value="Nucleotide-diphossugar_trans"/>
</dbReference>
<evidence type="ECO:0000256" key="4">
    <source>
        <dbReference type="SAM" id="Phobius"/>
    </source>
</evidence>
<comment type="similarity">
    <text evidence="1">Belongs to the glycosyltransferase 2 family.</text>
</comment>
<dbReference type="InterPro" id="IPR001173">
    <property type="entry name" value="Glyco_trans_2-like"/>
</dbReference>
<protein>
    <submittedName>
        <fullName evidence="6">Glycosyl transferase, family 2</fullName>
    </submittedName>
</protein>
<dbReference type="RefSeq" id="WP_006367097.1">
    <property type="nucleotide sequence ID" value="NZ_AASE01000024.1"/>
</dbReference>
<dbReference type="PANTHER" id="PTHR43179:SF12">
    <property type="entry name" value="GALACTOFURANOSYLTRANSFERASE GLFT2"/>
    <property type="match status" value="1"/>
</dbReference>
<dbReference type="EMBL" id="AASE01000024">
    <property type="protein sequence ID" value="EAT58278.1"/>
    <property type="molecule type" value="Genomic_DNA"/>
</dbReference>
<evidence type="ECO:0000256" key="2">
    <source>
        <dbReference type="ARBA" id="ARBA00022676"/>
    </source>
</evidence>
<keyword evidence="7" id="KW-1185">Reference proteome</keyword>
<dbReference type="AlphaFoldDB" id="Q0YPS1"/>
<dbReference type="CDD" id="cd04186">
    <property type="entry name" value="GT_2_like_c"/>
    <property type="match status" value="1"/>
</dbReference>
<dbReference type="SUPFAM" id="SSF53448">
    <property type="entry name" value="Nucleotide-diphospho-sugar transferases"/>
    <property type="match status" value="1"/>
</dbReference>
<dbReference type="Proteomes" id="UP000004162">
    <property type="component" value="Unassembled WGS sequence"/>
</dbReference>
<evidence type="ECO:0000256" key="3">
    <source>
        <dbReference type="ARBA" id="ARBA00022679"/>
    </source>
</evidence>
<accession>Q0YPS1</accession>
<organism evidence="6 7">
    <name type="scientific">Chlorobium ferrooxidans DSM 13031</name>
    <dbReference type="NCBI Taxonomy" id="377431"/>
    <lineage>
        <taxon>Bacteria</taxon>
        <taxon>Pseudomonadati</taxon>
        <taxon>Chlorobiota</taxon>
        <taxon>Chlorobiia</taxon>
        <taxon>Chlorobiales</taxon>
        <taxon>Chlorobiaceae</taxon>
        <taxon>Chlorobium/Pelodictyon group</taxon>
        <taxon>Chlorobium</taxon>
    </lineage>
</organism>
<sequence length="289" mass="31438">MKRPELCIVVLNWNGAGDTIACLHSLSGELSPSCMVLVVDNGSTDDSLSRIRAAFPDTELLSLPLNLGYAGGNNAGFRRVMELQAEFVLFLNNDTLVERGFSAPLIHALRSDPSAGIAVPKIFYHARPHSLWYAGGVVRLSTGLIRHTGIRKADAPEFNRPGVTGYATGCCFAMRCRDFERVGGFDEHFGMYAEDVDLSLRVRALGLTVRYEPASVVWHKVSASLSGTPFKKLAKKSAASLHLFIKHRAWGGVLLFLLLLPFRLAVSSASALLERGSARSTRIKSGHEG</sequence>
<evidence type="ECO:0000259" key="5">
    <source>
        <dbReference type="Pfam" id="PF00535"/>
    </source>
</evidence>
<evidence type="ECO:0000313" key="7">
    <source>
        <dbReference type="Proteomes" id="UP000004162"/>
    </source>
</evidence>
<dbReference type="OrthoDB" id="9771846at2"/>
<comment type="caution">
    <text evidence="6">The sequence shown here is derived from an EMBL/GenBank/DDBJ whole genome shotgun (WGS) entry which is preliminary data.</text>
</comment>
<reference evidence="6 7" key="1">
    <citation type="submission" date="2006-07" db="EMBL/GenBank/DDBJ databases">
        <title>Annotation of the draft genome assembly of Chlorobium ferroxidans DSM 13031.</title>
        <authorList>
            <consortium name="US DOE Joint Genome Institute (JGI-ORNL)"/>
            <person name="Larimer F."/>
            <person name="Land M."/>
            <person name="Hauser L."/>
        </authorList>
    </citation>
    <scope>NUCLEOTIDE SEQUENCE [LARGE SCALE GENOMIC DNA]</scope>
    <source>
        <strain evidence="6 7">DSM 13031</strain>
    </source>
</reference>
<keyword evidence="4" id="KW-0812">Transmembrane</keyword>
<dbReference type="Pfam" id="PF00535">
    <property type="entry name" value="Glycos_transf_2"/>
    <property type="match status" value="1"/>
</dbReference>
<gene>
    <name evidence="6" type="ORF">CferDRAFT_0264</name>
</gene>
<feature type="domain" description="Glycosyltransferase 2-like" evidence="5">
    <location>
        <begin position="7"/>
        <end position="182"/>
    </location>
</feature>
<reference evidence="6 7" key="2">
    <citation type="submission" date="2006-07" db="EMBL/GenBank/DDBJ databases">
        <title>Sequencing of the draft genome and assembly of Chlorobium ferroxidans DSM 13031.</title>
        <authorList>
            <consortium name="US DOE Joint Genome Institute (JGI-PGF)"/>
            <person name="Copeland A."/>
            <person name="Lucas S."/>
            <person name="Lapidus A."/>
            <person name="Barry K."/>
            <person name="Glavina del Rio T."/>
            <person name="Dalin E."/>
            <person name="Tice H."/>
            <person name="Bruce D."/>
            <person name="Pitluck S."/>
            <person name="Richardson P."/>
        </authorList>
    </citation>
    <scope>NUCLEOTIDE SEQUENCE [LARGE SCALE GENOMIC DNA]</scope>
    <source>
        <strain evidence="6 7">DSM 13031</strain>
    </source>
</reference>
<proteinExistence type="inferred from homology"/>
<keyword evidence="4" id="KW-1133">Transmembrane helix</keyword>
<keyword evidence="4" id="KW-0472">Membrane</keyword>
<keyword evidence="2" id="KW-0328">Glycosyltransferase</keyword>
<evidence type="ECO:0000313" key="6">
    <source>
        <dbReference type="EMBL" id="EAT58278.1"/>
    </source>
</evidence>